<organism evidence="2 3">
    <name type="scientific">Hapsidospora chrysogenum (strain ATCC 11550 / CBS 779.69 / DSM 880 / IAM 14645 / JCM 23072 / IMI 49137)</name>
    <name type="common">Acremonium chrysogenum</name>
    <dbReference type="NCBI Taxonomy" id="857340"/>
    <lineage>
        <taxon>Eukaryota</taxon>
        <taxon>Fungi</taxon>
        <taxon>Dikarya</taxon>
        <taxon>Ascomycota</taxon>
        <taxon>Pezizomycotina</taxon>
        <taxon>Sordariomycetes</taxon>
        <taxon>Hypocreomycetidae</taxon>
        <taxon>Hypocreales</taxon>
        <taxon>Bionectriaceae</taxon>
        <taxon>Hapsidospora</taxon>
    </lineage>
</organism>
<feature type="compositionally biased region" description="Low complexity" evidence="1">
    <location>
        <begin position="59"/>
        <end position="69"/>
    </location>
</feature>
<dbReference type="AlphaFoldDB" id="A0A086SW72"/>
<sequence length="75" mass="7987">MPGPDNYTISIPSSPPPPTDLSSYSRLMHDHTKRQMEAQRTYPDQKAATGRQGGGGGSTSSSMINGSVSPTDYQT</sequence>
<comment type="caution">
    <text evidence="2">The sequence shown here is derived from an EMBL/GenBank/DDBJ whole genome shotgun (WGS) entry which is preliminary data.</text>
</comment>
<dbReference type="EMBL" id="JPKY01000133">
    <property type="protein sequence ID" value="KFH41354.1"/>
    <property type="molecule type" value="Genomic_DNA"/>
</dbReference>
<reference evidence="3" key="1">
    <citation type="journal article" date="2014" name="Genome Announc.">
        <title>Genome sequence and annotation of Acremonium chrysogenum, producer of the beta-lactam antibiotic cephalosporin C.</title>
        <authorList>
            <person name="Terfehr D."/>
            <person name="Dahlmann T.A."/>
            <person name="Specht T."/>
            <person name="Zadra I."/>
            <person name="Kuernsteiner H."/>
            <person name="Kueck U."/>
        </authorList>
    </citation>
    <scope>NUCLEOTIDE SEQUENCE [LARGE SCALE GENOMIC DNA]</scope>
    <source>
        <strain evidence="3">ATCC 11550 / CBS 779.69 / DSM 880 / IAM 14645 / JCM 23072 / IMI 49137</strain>
    </source>
</reference>
<accession>A0A086SW72</accession>
<evidence type="ECO:0000313" key="2">
    <source>
        <dbReference type="EMBL" id="KFH41354.1"/>
    </source>
</evidence>
<dbReference type="Proteomes" id="UP000029964">
    <property type="component" value="Unassembled WGS sequence"/>
</dbReference>
<dbReference type="HOGENOM" id="CLU_200654_0_0_1"/>
<evidence type="ECO:0000256" key="1">
    <source>
        <dbReference type="SAM" id="MobiDB-lite"/>
    </source>
</evidence>
<gene>
    <name evidence="2" type="ORF">ACRE_079400</name>
</gene>
<evidence type="ECO:0000313" key="3">
    <source>
        <dbReference type="Proteomes" id="UP000029964"/>
    </source>
</evidence>
<proteinExistence type="predicted"/>
<feature type="compositionally biased region" description="Basic and acidic residues" evidence="1">
    <location>
        <begin position="27"/>
        <end position="37"/>
    </location>
</feature>
<feature type="region of interest" description="Disordered" evidence="1">
    <location>
        <begin position="1"/>
        <end position="75"/>
    </location>
</feature>
<protein>
    <submittedName>
        <fullName evidence="2">Uncharacterized protein</fullName>
    </submittedName>
</protein>
<keyword evidence="3" id="KW-1185">Reference proteome</keyword>
<name>A0A086SW72_HAPC1</name>